<dbReference type="PANTHER" id="PTHR11022:SF77">
    <property type="entry name" value="PEPTIDOGLYCAN-RECOGNITION PROTEIN LB"/>
    <property type="match status" value="1"/>
</dbReference>
<name>A0A067QQY1_ZOONE</name>
<keyword evidence="2 6" id="KW-0399">Innate immunity</keyword>
<dbReference type="Proteomes" id="UP000027135">
    <property type="component" value="Unassembled WGS sequence"/>
</dbReference>
<dbReference type="FunFam" id="3.40.80.10:FF:000001">
    <property type="entry name" value="Peptidoglycan recognition protein 1"/>
    <property type="match status" value="1"/>
</dbReference>
<dbReference type="Pfam" id="PF01510">
    <property type="entry name" value="Amidase_2"/>
    <property type="match status" value="1"/>
</dbReference>
<evidence type="ECO:0000256" key="6">
    <source>
        <dbReference type="PIRNR" id="PIRNR037945"/>
    </source>
</evidence>
<dbReference type="SMART" id="SM00701">
    <property type="entry name" value="PGRP"/>
    <property type="match status" value="1"/>
</dbReference>
<dbReference type="InterPro" id="IPR002502">
    <property type="entry name" value="Amidase_domain"/>
</dbReference>
<feature type="chain" id="PRO_5001647792" description="Peptidoglycan-recognition protein" evidence="8">
    <location>
        <begin position="24"/>
        <end position="208"/>
    </location>
</feature>
<feature type="domain" description="N-acetylmuramoyl-L-alanine amidase" evidence="9">
    <location>
        <begin position="47"/>
        <end position="183"/>
    </location>
</feature>
<evidence type="ECO:0000256" key="3">
    <source>
        <dbReference type="ARBA" id="ARBA00022729"/>
    </source>
</evidence>
<dbReference type="eggNOG" id="ENOG502QR3D">
    <property type="taxonomic scope" value="Eukaryota"/>
</dbReference>
<keyword evidence="12" id="KW-1185">Reference proteome</keyword>
<evidence type="ECO:0000313" key="12">
    <source>
        <dbReference type="Proteomes" id="UP000027135"/>
    </source>
</evidence>
<dbReference type="PIRSF" id="PIRSF037945">
    <property type="entry name" value="PGRPs"/>
    <property type="match status" value="1"/>
</dbReference>
<feature type="signal peptide" evidence="8">
    <location>
        <begin position="1"/>
        <end position="23"/>
    </location>
</feature>
<evidence type="ECO:0000313" key="11">
    <source>
        <dbReference type="EMBL" id="KDR07310.1"/>
    </source>
</evidence>
<dbReference type="EMBL" id="KK853478">
    <property type="protein sequence ID" value="KDR07310.1"/>
    <property type="molecule type" value="Genomic_DNA"/>
</dbReference>
<evidence type="ECO:0000256" key="4">
    <source>
        <dbReference type="ARBA" id="ARBA00022859"/>
    </source>
</evidence>
<dbReference type="OMA" id="TPECMKS"/>
<evidence type="ECO:0000256" key="7">
    <source>
        <dbReference type="PIRSR" id="PIRSR037945-1"/>
    </source>
</evidence>
<dbReference type="InterPro" id="IPR015510">
    <property type="entry name" value="PGRP"/>
</dbReference>
<dbReference type="InterPro" id="IPR017331">
    <property type="entry name" value="Peptidoglycan_recognition"/>
</dbReference>
<evidence type="ECO:0000256" key="5">
    <source>
        <dbReference type="ARBA" id="ARBA00023157"/>
    </source>
</evidence>
<dbReference type="CDD" id="cd06583">
    <property type="entry name" value="PGRP"/>
    <property type="match status" value="1"/>
</dbReference>
<dbReference type="FunCoup" id="A0A067QQY1">
    <property type="interactions" value="33"/>
</dbReference>
<keyword evidence="4 6" id="KW-0391">Immunity</keyword>
<accession>A0A067QQY1</accession>
<dbReference type="GO" id="GO:0009253">
    <property type="term" value="P:peptidoglycan catabolic process"/>
    <property type="evidence" value="ECO:0007669"/>
    <property type="project" value="InterPro"/>
</dbReference>
<dbReference type="GO" id="GO:0008270">
    <property type="term" value="F:zinc ion binding"/>
    <property type="evidence" value="ECO:0007669"/>
    <property type="project" value="InterPro"/>
</dbReference>
<gene>
    <name evidence="11" type="ORF">L798_03091</name>
</gene>
<comment type="similarity">
    <text evidence="1 6">Belongs to the N-acetylmuramoyl-L-alanine amidase 2 family.</text>
</comment>
<dbReference type="InParanoid" id="A0A067QQY1"/>
<evidence type="ECO:0000256" key="2">
    <source>
        <dbReference type="ARBA" id="ARBA00022588"/>
    </source>
</evidence>
<keyword evidence="5 7" id="KW-1015">Disulfide bond</keyword>
<dbReference type="InterPro" id="IPR036505">
    <property type="entry name" value="Amidase/PGRP_sf"/>
</dbReference>
<feature type="domain" description="Peptidoglycan recognition protein family" evidence="10">
    <location>
        <begin position="33"/>
        <end position="177"/>
    </location>
</feature>
<reference evidence="11 12" key="1">
    <citation type="journal article" date="2014" name="Nat. Commun.">
        <title>Molecular traces of alternative social organization in a termite genome.</title>
        <authorList>
            <person name="Terrapon N."/>
            <person name="Li C."/>
            <person name="Robertson H.M."/>
            <person name="Ji L."/>
            <person name="Meng X."/>
            <person name="Booth W."/>
            <person name="Chen Z."/>
            <person name="Childers C.P."/>
            <person name="Glastad K.M."/>
            <person name="Gokhale K."/>
            <person name="Gowin J."/>
            <person name="Gronenberg W."/>
            <person name="Hermansen R.A."/>
            <person name="Hu H."/>
            <person name="Hunt B.G."/>
            <person name="Huylmans A.K."/>
            <person name="Khalil S.M."/>
            <person name="Mitchell R.D."/>
            <person name="Munoz-Torres M.C."/>
            <person name="Mustard J.A."/>
            <person name="Pan H."/>
            <person name="Reese J.T."/>
            <person name="Scharf M.E."/>
            <person name="Sun F."/>
            <person name="Vogel H."/>
            <person name="Xiao J."/>
            <person name="Yang W."/>
            <person name="Yang Z."/>
            <person name="Yang Z."/>
            <person name="Zhou J."/>
            <person name="Zhu J."/>
            <person name="Brent C.S."/>
            <person name="Elsik C.G."/>
            <person name="Goodisman M.A."/>
            <person name="Liberles D.A."/>
            <person name="Roe R.M."/>
            <person name="Vargo E.L."/>
            <person name="Vilcinskas A."/>
            <person name="Wang J."/>
            <person name="Bornberg-Bauer E."/>
            <person name="Korb J."/>
            <person name="Zhang G."/>
            <person name="Liebig J."/>
        </authorList>
    </citation>
    <scope>NUCLEOTIDE SEQUENCE [LARGE SCALE GENOMIC DNA]</scope>
    <source>
        <tissue evidence="11">Whole organism</tissue>
    </source>
</reference>
<dbReference type="AlphaFoldDB" id="A0A067QQY1"/>
<organism evidence="11 12">
    <name type="scientific">Zootermopsis nevadensis</name>
    <name type="common">Dampwood termite</name>
    <dbReference type="NCBI Taxonomy" id="136037"/>
    <lineage>
        <taxon>Eukaryota</taxon>
        <taxon>Metazoa</taxon>
        <taxon>Ecdysozoa</taxon>
        <taxon>Arthropoda</taxon>
        <taxon>Hexapoda</taxon>
        <taxon>Insecta</taxon>
        <taxon>Pterygota</taxon>
        <taxon>Neoptera</taxon>
        <taxon>Polyneoptera</taxon>
        <taxon>Dictyoptera</taxon>
        <taxon>Blattodea</taxon>
        <taxon>Blattoidea</taxon>
        <taxon>Termitoidae</taxon>
        <taxon>Termopsidae</taxon>
        <taxon>Zootermopsis</taxon>
    </lineage>
</organism>
<dbReference type="SUPFAM" id="SSF55846">
    <property type="entry name" value="N-acetylmuramoyl-L-alanine amidase-like"/>
    <property type="match status" value="1"/>
</dbReference>
<protein>
    <recommendedName>
        <fullName evidence="6">Peptidoglycan-recognition protein</fullName>
    </recommendedName>
</protein>
<feature type="disulfide bond" evidence="7">
    <location>
        <begin position="71"/>
        <end position="77"/>
    </location>
</feature>
<evidence type="ECO:0000256" key="8">
    <source>
        <dbReference type="SAM" id="SignalP"/>
    </source>
</evidence>
<proteinExistence type="inferred from homology"/>
<dbReference type="GO" id="GO:0045087">
    <property type="term" value="P:innate immune response"/>
    <property type="evidence" value="ECO:0007669"/>
    <property type="project" value="UniProtKB-KW"/>
</dbReference>
<evidence type="ECO:0000259" key="10">
    <source>
        <dbReference type="SMART" id="SM00701"/>
    </source>
</evidence>
<sequence length="208" mass="23497">MGQRAVVVELCSVIAIILLMSEGAIVRRDASCLNIVTRAEWSAKPAKQRDNITSLPVPFVILHHTYIPKDCNSSEECKEAMRSMQHMHQDLRGWFDIGYNFCVGETGEVYEGRGWDIQGAHAPRYNNRSTGICFIGDFMNSLPTPEMMEAAKDLIKCGVNRGSIAEDYKLLGHRQVRNTLCPGDTFYENITTWPHWDPLQDVVPVPKQ</sequence>
<feature type="disulfide bond" evidence="7">
    <location>
        <begin position="32"/>
        <end position="157"/>
    </location>
</feature>
<evidence type="ECO:0000259" key="9">
    <source>
        <dbReference type="SMART" id="SM00644"/>
    </source>
</evidence>
<dbReference type="PANTHER" id="PTHR11022">
    <property type="entry name" value="PEPTIDOGLYCAN RECOGNITION PROTEIN"/>
    <property type="match status" value="1"/>
</dbReference>
<keyword evidence="3 8" id="KW-0732">Signal</keyword>
<dbReference type="GO" id="GO:0008745">
    <property type="term" value="F:N-acetylmuramoyl-L-alanine amidase activity"/>
    <property type="evidence" value="ECO:0007669"/>
    <property type="project" value="InterPro"/>
</dbReference>
<dbReference type="InterPro" id="IPR006619">
    <property type="entry name" value="PGRP_domain_met/bac"/>
</dbReference>
<dbReference type="Gene3D" id="3.40.80.10">
    <property type="entry name" value="Peptidoglycan recognition protein-like"/>
    <property type="match status" value="1"/>
</dbReference>
<dbReference type="OrthoDB" id="10001926at2759"/>
<dbReference type="STRING" id="136037.A0A067QQY1"/>
<dbReference type="SMART" id="SM00644">
    <property type="entry name" value="Ami_2"/>
    <property type="match status" value="1"/>
</dbReference>
<evidence type="ECO:0000256" key="1">
    <source>
        <dbReference type="ARBA" id="ARBA00007553"/>
    </source>
</evidence>
<dbReference type="GO" id="GO:0042834">
    <property type="term" value="F:peptidoglycan binding"/>
    <property type="evidence" value="ECO:0007669"/>
    <property type="project" value="InterPro"/>
</dbReference>